<accession>A0ABT9AKE0</accession>
<dbReference type="RefSeq" id="WP_305014361.1">
    <property type="nucleotide sequence ID" value="NZ_JAUQSX010000020.1"/>
</dbReference>
<dbReference type="Proteomes" id="UP001167796">
    <property type="component" value="Unassembled WGS sequence"/>
</dbReference>
<feature type="compositionally biased region" description="Basic residues" evidence="1">
    <location>
        <begin position="95"/>
        <end position="106"/>
    </location>
</feature>
<comment type="caution">
    <text evidence="2">The sequence shown here is derived from an EMBL/GenBank/DDBJ whole genome shotgun (WGS) entry which is preliminary data.</text>
</comment>
<keyword evidence="3" id="KW-1185">Reference proteome</keyword>
<organism evidence="2 3">
    <name type="scientific">Hymenobacter mellowenesis</name>
    <dbReference type="NCBI Taxonomy" id="3063995"/>
    <lineage>
        <taxon>Bacteria</taxon>
        <taxon>Pseudomonadati</taxon>
        <taxon>Bacteroidota</taxon>
        <taxon>Cytophagia</taxon>
        <taxon>Cytophagales</taxon>
        <taxon>Hymenobacteraceae</taxon>
        <taxon>Hymenobacter</taxon>
    </lineage>
</organism>
<evidence type="ECO:0000256" key="1">
    <source>
        <dbReference type="SAM" id="MobiDB-lite"/>
    </source>
</evidence>
<proteinExistence type="predicted"/>
<gene>
    <name evidence="2" type="ORF">Q5H92_25255</name>
</gene>
<protein>
    <submittedName>
        <fullName evidence="2">Uncharacterized protein</fullName>
    </submittedName>
</protein>
<name>A0ABT9AKE0_9BACT</name>
<evidence type="ECO:0000313" key="2">
    <source>
        <dbReference type="EMBL" id="MDO7849695.1"/>
    </source>
</evidence>
<reference evidence="2" key="1">
    <citation type="submission" date="2023-07" db="EMBL/GenBank/DDBJ databases">
        <authorList>
            <person name="Kim M.K."/>
        </authorList>
    </citation>
    <scope>NUCLEOTIDE SEQUENCE</scope>
    <source>
        <strain evidence="2">M29</strain>
    </source>
</reference>
<sequence length="106" mass="11788">MGKLELLLLILLGLGALVFGLWKKARATTARERQERPPRPAGHGAVLSDDEFYKKVLLMQAQNAASPDEPRPPVAPESPLPRWWRTFWGGSPLGKTRRPAGPKIRV</sequence>
<feature type="region of interest" description="Disordered" evidence="1">
    <location>
        <begin position="87"/>
        <end position="106"/>
    </location>
</feature>
<dbReference type="EMBL" id="JAUQSX010000020">
    <property type="protein sequence ID" value="MDO7849695.1"/>
    <property type="molecule type" value="Genomic_DNA"/>
</dbReference>
<evidence type="ECO:0000313" key="3">
    <source>
        <dbReference type="Proteomes" id="UP001167796"/>
    </source>
</evidence>